<name>N2A511_9FIRM</name>
<organism evidence="1 2">
    <name type="scientific">Eubacterium plexicaudatum ASF492</name>
    <dbReference type="NCBI Taxonomy" id="1235802"/>
    <lineage>
        <taxon>Bacteria</taxon>
        <taxon>Bacillati</taxon>
        <taxon>Bacillota</taxon>
        <taxon>Clostridia</taxon>
        <taxon>Eubacteriales</taxon>
        <taxon>Eubacteriaceae</taxon>
        <taxon>Eubacterium</taxon>
    </lineage>
</organism>
<dbReference type="HOGENOM" id="CLU_2769691_0_0_9"/>
<evidence type="ECO:0000313" key="2">
    <source>
        <dbReference type="Proteomes" id="UP000012589"/>
    </source>
</evidence>
<proteinExistence type="predicted"/>
<protein>
    <submittedName>
        <fullName evidence="1">Uncharacterized protein</fullName>
    </submittedName>
</protein>
<dbReference type="PATRIC" id="fig|1235802.3.peg.4802"/>
<comment type="caution">
    <text evidence="1">The sequence shown here is derived from an EMBL/GenBank/DDBJ whole genome shotgun (WGS) entry which is preliminary data.</text>
</comment>
<dbReference type="STRING" id="1235802.C823_04512"/>
<gene>
    <name evidence="1" type="ORF">C823_04512</name>
</gene>
<dbReference type="eggNOG" id="ENOG5033GMS">
    <property type="taxonomic scope" value="Bacteria"/>
</dbReference>
<sequence length="69" mass="7909">MEEAIRKAKQADEEYKEAGRHYANMDSVRQETEQRKADQHYGEAVGIEHALATLGFTHDGMKELAKLLY</sequence>
<dbReference type="AlphaFoldDB" id="N2A511"/>
<accession>N2A511</accession>
<reference evidence="1 2" key="1">
    <citation type="journal article" date="2014" name="Genome Announc.">
        <title>Draft genome sequences of the altered schaedler flora, a defined bacterial community from gnotobiotic mice.</title>
        <authorList>
            <person name="Wannemuehler M.J."/>
            <person name="Overstreet A.M."/>
            <person name="Ward D.V."/>
            <person name="Phillips G.J."/>
        </authorList>
    </citation>
    <scope>NUCLEOTIDE SEQUENCE [LARGE SCALE GENOMIC DNA]</scope>
    <source>
        <strain evidence="1 2">ASF492</strain>
    </source>
</reference>
<dbReference type="EMBL" id="AQFT01000132">
    <property type="protein sequence ID" value="EMZ21513.1"/>
    <property type="molecule type" value="Genomic_DNA"/>
</dbReference>
<dbReference type="OrthoDB" id="2051067at2"/>
<dbReference type="Proteomes" id="UP000012589">
    <property type="component" value="Unassembled WGS sequence"/>
</dbReference>
<keyword evidence="2" id="KW-1185">Reference proteome</keyword>
<evidence type="ECO:0000313" key="1">
    <source>
        <dbReference type="EMBL" id="EMZ21513.1"/>
    </source>
</evidence>